<evidence type="ECO:0000313" key="3">
    <source>
        <dbReference type="EMBL" id="KAJ7380835.1"/>
    </source>
</evidence>
<sequence>MVDEHRRLRTCILTWFILVLKLRVVSAAKCGDVFDKPLASCCPTEYLLSCCPSPVTKPCNASVTAPPHMPQQSPKQSPNQDRWRKPFCMKPMNSSACEAGFYFNKRTGQVEPAQMVRLLSGLTINLYSVDVVRQ</sequence>
<evidence type="ECO:0000256" key="1">
    <source>
        <dbReference type="SAM" id="MobiDB-lite"/>
    </source>
</evidence>
<reference evidence="3" key="1">
    <citation type="submission" date="2023-01" db="EMBL/GenBank/DDBJ databases">
        <title>Genome assembly of the deep-sea coral Lophelia pertusa.</title>
        <authorList>
            <person name="Herrera S."/>
            <person name="Cordes E."/>
        </authorList>
    </citation>
    <scope>NUCLEOTIDE SEQUENCE</scope>
    <source>
        <strain evidence="3">USNM1676648</strain>
        <tissue evidence="3">Polyp</tissue>
    </source>
</reference>
<feature type="signal peptide" evidence="2">
    <location>
        <begin position="1"/>
        <end position="27"/>
    </location>
</feature>
<gene>
    <name evidence="3" type="ORF">OS493_007225</name>
</gene>
<keyword evidence="4" id="KW-1185">Reference proteome</keyword>
<comment type="caution">
    <text evidence="3">The sequence shown here is derived from an EMBL/GenBank/DDBJ whole genome shotgun (WGS) entry which is preliminary data.</text>
</comment>
<name>A0A9X0CZ25_9CNID</name>
<dbReference type="AlphaFoldDB" id="A0A9X0CZ25"/>
<evidence type="ECO:0000256" key="2">
    <source>
        <dbReference type="SAM" id="SignalP"/>
    </source>
</evidence>
<accession>A0A9X0CZ25</accession>
<feature type="region of interest" description="Disordered" evidence="1">
    <location>
        <begin position="60"/>
        <end position="84"/>
    </location>
</feature>
<feature type="chain" id="PRO_5040867920" evidence="2">
    <location>
        <begin position="28"/>
        <end position="134"/>
    </location>
</feature>
<dbReference type="Proteomes" id="UP001163046">
    <property type="component" value="Unassembled WGS sequence"/>
</dbReference>
<keyword evidence="2" id="KW-0732">Signal</keyword>
<organism evidence="3 4">
    <name type="scientific">Desmophyllum pertusum</name>
    <dbReference type="NCBI Taxonomy" id="174260"/>
    <lineage>
        <taxon>Eukaryota</taxon>
        <taxon>Metazoa</taxon>
        <taxon>Cnidaria</taxon>
        <taxon>Anthozoa</taxon>
        <taxon>Hexacorallia</taxon>
        <taxon>Scleractinia</taxon>
        <taxon>Caryophylliina</taxon>
        <taxon>Caryophylliidae</taxon>
        <taxon>Desmophyllum</taxon>
    </lineage>
</organism>
<evidence type="ECO:0000313" key="4">
    <source>
        <dbReference type="Proteomes" id="UP001163046"/>
    </source>
</evidence>
<proteinExistence type="predicted"/>
<dbReference type="EMBL" id="MU826352">
    <property type="protein sequence ID" value="KAJ7380835.1"/>
    <property type="molecule type" value="Genomic_DNA"/>
</dbReference>
<protein>
    <submittedName>
        <fullName evidence="3">Uncharacterized protein</fullName>
    </submittedName>
</protein>
<feature type="compositionally biased region" description="Polar residues" evidence="1">
    <location>
        <begin position="70"/>
        <end position="80"/>
    </location>
</feature>